<protein>
    <recommendedName>
        <fullName evidence="3">Thiol:disulfide interchange protein</fullName>
    </recommendedName>
</protein>
<gene>
    <name evidence="6" type="ORF">AJE_07136</name>
</gene>
<evidence type="ECO:0000313" key="6">
    <source>
        <dbReference type="EMBL" id="EHR41376.1"/>
    </source>
</evidence>
<evidence type="ECO:0000256" key="1">
    <source>
        <dbReference type="ARBA" id="ARBA00022729"/>
    </source>
</evidence>
<dbReference type="PIRSF" id="PIRSF001488">
    <property type="entry name" value="Tdi_protein"/>
    <property type="match status" value="1"/>
</dbReference>
<dbReference type="PANTHER" id="PTHR35891">
    <property type="entry name" value="THIOL:DISULFIDE INTERCHANGE PROTEIN DSBA"/>
    <property type="match status" value="1"/>
</dbReference>
<dbReference type="Gene3D" id="3.40.30.10">
    <property type="entry name" value="Glutaredoxin"/>
    <property type="match status" value="1"/>
</dbReference>
<evidence type="ECO:0000256" key="2">
    <source>
        <dbReference type="ARBA" id="ARBA00023284"/>
    </source>
</evidence>
<dbReference type="InterPro" id="IPR017937">
    <property type="entry name" value="Thioredoxin_CS"/>
</dbReference>
<dbReference type="GO" id="GO:0042597">
    <property type="term" value="C:periplasmic space"/>
    <property type="evidence" value="ECO:0007669"/>
    <property type="project" value="UniProtKB-SubCell"/>
</dbReference>
<comment type="similarity">
    <text evidence="3">Belongs to the thioredoxin family.</text>
</comment>
<dbReference type="AlphaFoldDB" id="H3ZDK2"/>
<feature type="disulfide bond" description="Redox-active" evidence="4">
    <location>
        <begin position="68"/>
        <end position="71"/>
    </location>
</feature>
<reference evidence="6 7" key="1">
    <citation type="journal article" date="2012" name="J. Bacteriol.">
        <title>Genome Sequence of Extracellular-Protease-Producing Alishewanella jeotgali Isolated from Traditional Korean Fermented Seafood.</title>
        <authorList>
            <person name="Jung J."/>
            <person name="Chun J."/>
            <person name="Park W."/>
        </authorList>
    </citation>
    <scope>NUCLEOTIDE SEQUENCE [LARGE SCALE GENOMIC DNA]</scope>
    <source>
        <strain evidence="6 7">KCTC 22429</strain>
    </source>
</reference>
<keyword evidence="1" id="KW-0732">Signal</keyword>
<dbReference type="InterPro" id="IPR036249">
    <property type="entry name" value="Thioredoxin-like_sf"/>
</dbReference>
<dbReference type="CDD" id="cd03019">
    <property type="entry name" value="DsbA_DsbA"/>
    <property type="match status" value="1"/>
</dbReference>
<accession>H3ZDK2</accession>
<dbReference type="RefSeq" id="WP_008606689.1">
    <property type="nucleotide sequence ID" value="NZ_AHTH01000017.1"/>
</dbReference>
<dbReference type="InterPro" id="IPR012336">
    <property type="entry name" value="Thioredoxin-like_fold"/>
</dbReference>
<dbReference type="PATRIC" id="fig|1129374.4.peg.1426"/>
<keyword evidence="3" id="KW-0574">Periplasm</keyword>
<organism evidence="6 7">
    <name type="scientific">Alishewanella jeotgali KCTC 22429</name>
    <dbReference type="NCBI Taxonomy" id="1129374"/>
    <lineage>
        <taxon>Bacteria</taxon>
        <taxon>Pseudomonadati</taxon>
        <taxon>Pseudomonadota</taxon>
        <taxon>Gammaproteobacteria</taxon>
        <taxon>Alteromonadales</taxon>
        <taxon>Alteromonadaceae</taxon>
        <taxon>Alishewanella</taxon>
    </lineage>
</organism>
<dbReference type="STRING" id="1129374.AJE_07136"/>
<comment type="caution">
    <text evidence="6">The sequence shown here is derived from an EMBL/GenBank/DDBJ whole genome shotgun (WGS) entry which is preliminary data.</text>
</comment>
<dbReference type="eggNOG" id="COG1651">
    <property type="taxonomic scope" value="Bacteria"/>
</dbReference>
<keyword evidence="3" id="KW-1015">Disulfide bond</keyword>
<evidence type="ECO:0000313" key="7">
    <source>
        <dbReference type="Proteomes" id="UP000012046"/>
    </source>
</evidence>
<sequence>MKFLYLLLPLALLAACSPQTPPVSEALSTDAATPARIFTSGKHYQVLSKPLTEPAAQQGLTEYFWLGCPHCQNFEPLLKAYLAERPQVSLLRRHPALGERWAFDASVFYALQLGGNAALTDALFTLYRDTRVEKNQLPDLAAINAFLAQHQLDSNAFSELANSEQARALMEQANREMLDNRIQGVPAIVVKGKYLVGTELPDDIQSNEDYFQLLDYLLQKD</sequence>
<evidence type="ECO:0000256" key="3">
    <source>
        <dbReference type="PIRNR" id="PIRNR001488"/>
    </source>
</evidence>
<dbReference type="PROSITE" id="PS51257">
    <property type="entry name" value="PROKAR_LIPOPROTEIN"/>
    <property type="match status" value="1"/>
</dbReference>
<dbReference type="InterPro" id="IPR050824">
    <property type="entry name" value="Thiol_disulfide_DsbA"/>
</dbReference>
<evidence type="ECO:0000256" key="4">
    <source>
        <dbReference type="PIRSR" id="PIRSR001488-1"/>
    </source>
</evidence>
<feature type="domain" description="Thioredoxin-like fold" evidence="5">
    <location>
        <begin position="53"/>
        <end position="204"/>
    </location>
</feature>
<dbReference type="Proteomes" id="UP000012046">
    <property type="component" value="Unassembled WGS sequence"/>
</dbReference>
<dbReference type="InterPro" id="IPR023205">
    <property type="entry name" value="DsbA/DsbL"/>
</dbReference>
<comment type="subcellular location">
    <subcellularLocation>
        <location evidence="3">Periplasm</location>
    </subcellularLocation>
</comment>
<keyword evidence="2" id="KW-0676">Redox-active center</keyword>
<dbReference type="PANTHER" id="PTHR35891:SF3">
    <property type="entry name" value="THIOL:DISULFIDE INTERCHANGE PROTEIN DSBL"/>
    <property type="match status" value="1"/>
</dbReference>
<evidence type="ECO:0000259" key="5">
    <source>
        <dbReference type="Pfam" id="PF13462"/>
    </source>
</evidence>
<keyword evidence="7" id="KW-1185">Reference proteome</keyword>
<name>H3ZDK2_9ALTE</name>
<dbReference type="EMBL" id="AHTH01000017">
    <property type="protein sequence ID" value="EHR41376.1"/>
    <property type="molecule type" value="Genomic_DNA"/>
</dbReference>
<dbReference type="SUPFAM" id="SSF52833">
    <property type="entry name" value="Thioredoxin-like"/>
    <property type="match status" value="1"/>
</dbReference>
<dbReference type="PROSITE" id="PS00194">
    <property type="entry name" value="THIOREDOXIN_1"/>
    <property type="match status" value="1"/>
</dbReference>
<dbReference type="Pfam" id="PF13462">
    <property type="entry name" value="Thioredoxin_4"/>
    <property type="match status" value="1"/>
</dbReference>
<proteinExistence type="inferred from homology"/>